<proteinExistence type="predicted"/>
<protein>
    <submittedName>
        <fullName evidence="2">Membrane protein</fullName>
    </submittedName>
</protein>
<reference evidence="2 3" key="1">
    <citation type="submission" date="2014-01" db="EMBL/GenBank/DDBJ databases">
        <title>Actinotalea ferrariae CF5-4.</title>
        <authorList>
            <person name="Chen F."/>
            <person name="Li Y."/>
            <person name="Wang G."/>
        </authorList>
    </citation>
    <scope>NUCLEOTIDE SEQUENCE [LARGE SCALE GENOMIC DNA]</scope>
    <source>
        <strain evidence="2 3">CF5-4</strain>
    </source>
</reference>
<keyword evidence="3" id="KW-1185">Reference proteome</keyword>
<sequence>EAATGEAEAPAEEEAEEEADAGGGAAAACAPEQLTTTLAVDAATYPAGATPTFTVTLTNSGDSACTVDAGLANQSLVVTSGADRIWSSADCPAEAAGERLLLMAPGAAEAMPVAWPRVRSDEACTAGLPEPRPGTYTAVAVVAGAQSGPVVLELG</sequence>
<evidence type="ECO:0000313" key="2">
    <source>
        <dbReference type="EMBL" id="EYR62066.1"/>
    </source>
</evidence>
<dbReference type="AlphaFoldDB" id="A0A021VLL2"/>
<evidence type="ECO:0000313" key="3">
    <source>
        <dbReference type="Proteomes" id="UP000019753"/>
    </source>
</evidence>
<feature type="region of interest" description="Disordered" evidence="1">
    <location>
        <begin position="1"/>
        <end position="28"/>
    </location>
</feature>
<comment type="caution">
    <text evidence="2">The sequence shown here is derived from an EMBL/GenBank/DDBJ whole genome shotgun (WGS) entry which is preliminary data.</text>
</comment>
<evidence type="ECO:0000256" key="1">
    <source>
        <dbReference type="SAM" id="MobiDB-lite"/>
    </source>
</evidence>
<organism evidence="2 3">
    <name type="scientific">Actinotalea ferrariae CF5-4</name>
    <dbReference type="NCBI Taxonomy" id="948458"/>
    <lineage>
        <taxon>Bacteria</taxon>
        <taxon>Bacillati</taxon>
        <taxon>Actinomycetota</taxon>
        <taxon>Actinomycetes</taxon>
        <taxon>Micrococcales</taxon>
        <taxon>Cellulomonadaceae</taxon>
        <taxon>Actinotalea</taxon>
    </lineage>
</organism>
<name>A0A021VLL2_9CELL</name>
<gene>
    <name evidence="2" type="ORF">N866_12170</name>
</gene>
<accession>A0A021VLL2</accession>
<dbReference type="OrthoDB" id="5189092at2"/>
<dbReference type="EMBL" id="AXCW01000343">
    <property type="protein sequence ID" value="EYR62066.1"/>
    <property type="molecule type" value="Genomic_DNA"/>
</dbReference>
<dbReference type="Proteomes" id="UP000019753">
    <property type="component" value="Unassembled WGS sequence"/>
</dbReference>
<feature type="non-terminal residue" evidence="2">
    <location>
        <position position="1"/>
    </location>
</feature>
<dbReference type="RefSeq" id="WP_052023214.1">
    <property type="nucleotide sequence ID" value="NZ_AXCW01000343.1"/>
</dbReference>
<feature type="compositionally biased region" description="Acidic residues" evidence="1">
    <location>
        <begin position="9"/>
        <end position="20"/>
    </location>
</feature>